<keyword evidence="7" id="KW-1185">Reference proteome</keyword>
<dbReference type="PROSITE" id="PS00383">
    <property type="entry name" value="TYR_PHOSPHATASE_1"/>
    <property type="match status" value="1"/>
</dbReference>
<feature type="region of interest" description="Disordered" evidence="3">
    <location>
        <begin position="51"/>
        <end position="81"/>
    </location>
</feature>
<dbReference type="SUPFAM" id="SSF52799">
    <property type="entry name" value="(Phosphotyrosine protein) phosphatases II"/>
    <property type="match status" value="2"/>
</dbReference>
<dbReference type="InterPro" id="IPR053239">
    <property type="entry name" value="Dual_spec_PTase"/>
</dbReference>
<dbReference type="Pfam" id="PF00782">
    <property type="entry name" value="DSPc"/>
    <property type="match status" value="1"/>
</dbReference>
<dbReference type="Proteomes" id="UP000298138">
    <property type="component" value="Unassembled WGS sequence"/>
</dbReference>
<dbReference type="GO" id="GO:0005634">
    <property type="term" value="C:nucleus"/>
    <property type="evidence" value="ECO:0007669"/>
    <property type="project" value="GOC"/>
</dbReference>
<dbReference type="FunFam" id="3.90.190.10:FF:000110">
    <property type="entry name" value="PPS1p Protein phosphatase"/>
    <property type="match status" value="1"/>
</dbReference>
<evidence type="ECO:0000259" key="4">
    <source>
        <dbReference type="PROSITE" id="PS50054"/>
    </source>
</evidence>
<evidence type="ECO:0000256" key="1">
    <source>
        <dbReference type="ARBA" id="ARBA00022801"/>
    </source>
</evidence>
<name>A0A4S2N0C4_9PEZI</name>
<dbReference type="InParanoid" id="A0A4S2N0C4"/>
<organism evidence="6 7">
    <name type="scientific">Ascodesmis nigricans</name>
    <dbReference type="NCBI Taxonomy" id="341454"/>
    <lineage>
        <taxon>Eukaryota</taxon>
        <taxon>Fungi</taxon>
        <taxon>Dikarya</taxon>
        <taxon>Ascomycota</taxon>
        <taxon>Pezizomycotina</taxon>
        <taxon>Pezizomycetes</taxon>
        <taxon>Pezizales</taxon>
        <taxon>Ascodesmidaceae</taxon>
        <taxon>Ascodesmis</taxon>
    </lineage>
</organism>
<evidence type="ECO:0000313" key="7">
    <source>
        <dbReference type="Proteomes" id="UP000298138"/>
    </source>
</evidence>
<dbReference type="InterPro" id="IPR020422">
    <property type="entry name" value="TYR_PHOSPHATASE_DUAL_dom"/>
</dbReference>
<sequence length="700" mass="78811">MAAVVIPSGTPTPPPSLGALSSQPPASVNTAPIIPVSVVDRSVPVPIPNKHMPNANPNGFKISTPVTPPASPPNEEKGEKSMDSLLYPPDAYTCIIKSPPVYAIDAKGVAAAINFTSRQPLPDINQVFPWAHGLHPENSMQLAFFYARKKAARRPPITFRGLCIVKIGRYIERSRLKGSIIPEEILPLSTQTPGFLQVDPKDGFNVRNFHIQVGKFAGLSDIIVYGDDETDPAAVLRIARRISNAQIYHRNLCQTEFGQPFPIYNTFIVQDPFSTFEESFPELILLDSSGSLTGNVIDFCHWERMEMCSMSRASEISHNVYLGTSADARFPTTPSDTPEWDVLIESSDLAPMPLIENLHGILETMDRSSHVQHLQFPGSGSIAPATWSRMDVDGIIDTCRWIYAVANGKQTDTTDRDGDVMMKTSDRKPRKVLIHCADGYTETSLLGLAYLMYSDVIPVHEAWVRLHTTKNRNFFAYDKDLAFLRYIEHTLLDAAARDQGMSLNYASMSPPEWIYRMDGSLPSRVLSYMYLGNLLHANNFGLLKALGIKRVLSIGENVSWSDEEKREYGADNLMVLRDLQDNGCDALEYQFWRCLDFIEEGRRKNEPVLVHCRVGVSRSATICIAEVMRSMKLSLPRAYCYVRARRLNVIIQPHLRFMYELLKFEETLSQRQNHSTKRELEWMHVAREVAAMNRPYIRQG</sequence>
<dbReference type="GO" id="GO:0008138">
    <property type="term" value="F:protein tyrosine/serine/threonine phosphatase activity"/>
    <property type="evidence" value="ECO:0007669"/>
    <property type="project" value="TreeGrafter"/>
</dbReference>
<dbReference type="STRING" id="341454.A0A4S2N0C4"/>
<evidence type="ECO:0000313" key="6">
    <source>
        <dbReference type="EMBL" id="TGZ82403.1"/>
    </source>
</evidence>
<protein>
    <submittedName>
        <fullName evidence="6">Uncharacterized protein</fullName>
    </submittedName>
</protein>
<dbReference type="PROSITE" id="PS50056">
    <property type="entry name" value="TYR_PHOSPHATASE_2"/>
    <property type="match status" value="1"/>
</dbReference>
<accession>A0A4S2N0C4</accession>
<gene>
    <name evidence="6" type="ORF">EX30DRAFT_347744</name>
</gene>
<reference evidence="6 7" key="1">
    <citation type="submission" date="2019-04" db="EMBL/GenBank/DDBJ databases">
        <title>Comparative genomics and transcriptomics to analyze fruiting body development in filamentous ascomycetes.</title>
        <authorList>
            <consortium name="DOE Joint Genome Institute"/>
            <person name="Lutkenhaus R."/>
            <person name="Traeger S."/>
            <person name="Breuer J."/>
            <person name="Kuo A."/>
            <person name="Lipzen A."/>
            <person name="Pangilinan J."/>
            <person name="Dilworth D."/>
            <person name="Sandor L."/>
            <person name="Poggeler S."/>
            <person name="Barry K."/>
            <person name="Grigoriev I.V."/>
            <person name="Nowrousian M."/>
        </authorList>
    </citation>
    <scope>NUCLEOTIDE SEQUENCE [LARGE SCALE GENOMIC DNA]</scope>
    <source>
        <strain evidence="6 7">CBS 389.68</strain>
    </source>
</reference>
<dbReference type="InterPro" id="IPR016130">
    <property type="entry name" value="Tyr_Pase_AS"/>
</dbReference>
<dbReference type="GO" id="GO:0033260">
    <property type="term" value="P:nuclear DNA replication"/>
    <property type="evidence" value="ECO:0007669"/>
    <property type="project" value="TreeGrafter"/>
</dbReference>
<dbReference type="InterPro" id="IPR000340">
    <property type="entry name" value="Dual-sp_phosphatase_cat-dom"/>
</dbReference>
<dbReference type="InterPro" id="IPR029021">
    <property type="entry name" value="Prot-tyrosine_phosphatase-like"/>
</dbReference>
<dbReference type="PANTHER" id="PTHR47550:SF1">
    <property type="entry name" value="DUAL SPECIFICITY PROTEIN PHOSPHATASE PPS1"/>
    <property type="match status" value="1"/>
</dbReference>
<dbReference type="EMBL" id="ML220115">
    <property type="protein sequence ID" value="TGZ82403.1"/>
    <property type="molecule type" value="Genomic_DNA"/>
</dbReference>
<proteinExistence type="predicted"/>
<dbReference type="FunCoup" id="A0A4S2N0C4">
    <property type="interactions" value="6"/>
</dbReference>
<evidence type="ECO:0000256" key="3">
    <source>
        <dbReference type="SAM" id="MobiDB-lite"/>
    </source>
</evidence>
<dbReference type="SMART" id="SM00404">
    <property type="entry name" value="PTPc_motif"/>
    <property type="match status" value="1"/>
</dbReference>
<dbReference type="InterPro" id="IPR000387">
    <property type="entry name" value="Tyr_Pase_dom"/>
</dbReference>
<evidence type="ECO:0000256" key="2">
    <source>
        <dbReference type="ARBA" id="ARBA00022912"/>
    </source>
</evidence>
<dbReference type="PROSITE" id="PS50054">
    <property type="entry name" value="TYR_PHOSPHATASE_DUAL"/>
    <property type="match status" value="1"/>
</dbReference>
<dbReference type="SMART" id="SM00195">
    <property type="entry name" value="DSPc"/>
    <property type="match status" value="1"/>
</dbReference>
<feature type="domain" description="Tyrosine specific protein phosphatases" evidence="5">
    <location>
        <begin position="589"/>
        <end position="657"/>
    </location>
</feature>
<feature type="region of interest" description="Disordered" evidence="3">
    <location>
        <begin position="1"/>
        <end position="25"/>
    </location>
</feature>
<keyword evidence="2" id="KW-0904">Protein phosphatase</keyword>
<dbReference type="OrthoDB" id="273181at2759"/>
<dbReference type="InterPro" id="IPR003595">
    <property type="entry name" value="Tyr_Pase_cat"/>
</dbReference>
<evidence type="ECO:0000259" key="5">
    <source>
        <dbReference type="PROSITE" id="PS50056"/>
    </source>
</evidence>
<dbReference type="PANTHER" id="PTHR47550">
    <property type="entry name" value="DUAL SPECIFICITY PROTEIN PHOSPHATASE PPS1"/>
    <property type="match status" value="1"/>
</dbReference>
<feature type="domain" description="Tyrosine-protein phosphatase" evidence="4">
    <location>
        <begin position="521"/>
        <end position="670"/>
    </location>
</feature>
<dbReference type="Gene3D" id="3.90.190.10">
    <property type="entry name" value="Protein tyrosine phosphatase superfamily"/>
    <property type="match status" value="2"/>
</dbReference>
<keyword evidence="1" id="KW-0378">Hydrolase</keyword>
<dbReference type="AlphaFoldDB" id="A0A4S2N0C4"/>